<dbReference type="RefSeq" id="WP_012669583.1">
    <property type="nucleotide sequence ID" value="NC_012225.1"/>
</dbReference>
<evidence type="ECO:0008006" key="3">
    <source>
        <dbReference type="Google" id="ProtNLM"/>
    </source>
</evidence>
<dbReference type="KEGG" id="bhy:BHWA1_00027"/>
<keyword evidence="2" id="KW-1185">Reference proteome</keyword>
<gene>
    <name evidence="1" type="ordered locus">BHWA1_00027</name>
</gene>
<dbReference type="STRING" id="565034.BHWA1_00027"/>
<accession>A0A3B6V7L6</accession>
<organism evidence="1 2">
    <name type="scientific">Brachyspira hyodysenteriae (strain ATCC 49526 / WA1)</name>
    <dbReference type="NCBI Taxonomy" id="565034"/>
    <lineage>
        <taxon>Bacteria</taxon>
        <taxon>Pseudomonadati</taxon>
        <taxon>Spirochaetota</taxon>
        <taxon>Spirochaetia</taxon>
        <taxon>Brachyspirales</taxon>
        <taxon>Brachyspiraceae</taxon>
        <taxon>Brachyspira</taxon>
    </lineage>
</organism>
<reference evidence="1 2" key="1">
    <citation type="journal article" date="2009" name="PLoS ONE">
        <title>Genome sequence of the pathogenic intestinal spirochete Brachyspira hyodysenteriae reveals adaptations to its lifestyle in the porcine large intestine.</title>
        <authorList>
            <person name="Bellgard M.I."/>
            <person name="Wanchanthuek P."/>
            <person name="La T."/>
            <person name="Ryan K."/>
            <person name="Moolhuijzen P."/>
            <person name="Albertyn Z."/>
            <person name="Shaban B."/>
            <person name="Motro Y."/>
            <person name="Dunn D.S."/>
            <person name="Schibeci D."/>
            <person name="Hunter A."/>
            <person name="Barrero R."/>
            <person name="Phillips N.D."/>
            <person name="Hampson D.J."/>
        </authorList>
    </citation>
    <scope>NUCLEOTIDE SEQUENCE [LARGE SCALE GENOMIC DNA]</scope>
    <source>
        <strain evidence="2">ATCC 49526 / WA1</strain>
    </source>
</reference>
<dbReference type="EMBL" id="CP001357">
    <property type="protein sequence ID" value="ACN82530.1"/>
    <property type="molecule type" value="Genomic_DNA"/>
</dbReference>
<dbReference type="Proteomes" id="UP000001803">
    <property type="component" value="Chromosome"/>
</dbReference>
<dbReference type="AlphaFoldDB" id="A0A3B6V7L6"/>
<sequence>MRSVKKIILTLMMTSVLSVSAFAASGFEAILNVPIGLSVGFHNFKLKDVPFKNEIEKQAKQNSGVGFDIGVTAQLGYMFQVKEGFGISVLGEIGYSHDSYAFVNASDKKLTQSFTFESIQVGLLPKFNIGAFAIGVGGGVKIPLSGKLYSKYDGKDVTGFPVKANSSDIKDNFKTPVIGYIKATFDYSIFFTDNIAMNVGLYAGYDFGMSMSEQLAPKYVFEYMNFSSFDIGLQLGLKFGPKA</sequence>
<name>A0A3B6V7L6_BRAHW</name>
<evidence type="ECO:0000313" key="1">
    <source>
        <dbReference type="EMBL" id="ACN82530.1"/>
    </source>
</evidence>
<proteinExistence type="predicted"/>
<protein>
    <recommendedName>
        <fullName evidence="3">PorT family protein</fullName>
    </recommendedName>
</protein>
<evidence type="ECO:0000313" key="2">
    <source>
        <dbReference type="Proteomes" id="UP000001803"/>
    </source>
</evidence>